<dbReference type="AlphaFoldDB" id="A0A074WFY4"/>
<feature type="domain" description="Zinc finger ZPR1-type" evidence="10">
    <location>
        <begin position="287"/>
        <end position="458"/>
    </location>
</feature>
<evidence type="ECO:0000259" key="10">
    <source>
        <dbReference type="SMART" id="SM00709"/>
    </source>
</evidence>
<dbReference type="PANTHER" id="PTHR10876">
    <property type="entry name" value="ZINC FINGER PROTEIN ZPR1"/>
    <property type="match status" value="1"/>
</dbReference>
<proteinExistence type="inferred from homology"/>
<organism evidence="11 12">
    <name type="scientific">Aureobasidium namibiae CBS 147.97</name>
    <dbReference type="NCBI Taxonomy" id="1043004"/>
    <lineage>
        <taxon>Eukaryota</taxon>
        <taxon>Fungi</taxon>
        <taxon>Dikarya</taxon>
        <taxon>Ascomycota</taxon>
        <taxon>Pezizomycotina</taxon>
        <taxon>Dothideomycetes</taxon>
        <taxon>Dothideomycetidae</taxon>
        <taxon>Dothideales</taxon>
        <taxon>Saccotheciaceae</taxon>
        <taxon>Aureobasidium</taxon>
    </lineage>
</organism>
<accession>A0A074WFY4</accession>
<reference evidence="11 12" key="1">
    <citation type="journal article" date="2014" name="BMC Genomics">
        <title>Genome sequencing of four Aureobasidium pullulans varieties: biotechnological potential, stress tolerance, and description of new species.</title>
        <authorList>
            <person name="Gostin Ar C."/>
            <person name="Ohm R.A."/>
            <person name="Kogej T."/>
            <person name="Sonjak S."/>
            <person name="Turk M."/>
            <person name="Zajc J."/>
            <person name="Zalar P."/>
            <person name="Grube M."/>
            <person name="Sun H."/>
            <person name="Han J."/>
            <person name="Sharma A."/>
            <person name="Chiniquy J."/>
            <person name="Ngan C.Y."/>
            <person name="Lipzen A."/>
            <person name="Barry K."/>
            <person name="Grigoriev I.V."/>
            <person name="Gunde-Cimerman N."/>
        </authorList>
    </citation>
    <scope>NUCLEOTIDE SEQUENCE [LARGE SCALE GENOMIC DNA]</scope>
    <source>
        <strain evidence="11 12">CBS 147.97</strain>
    </source>
</reference>
<dbReference type="InterPro" id="IPR042452">
    <property type="entry name" value="ZPR1_Znf1/2"/>
</dbReference>
<protein>
    <submittedName>
        <fullName evidence="11">Zf-ZPR1-domain-containing protein</fullName>
    </submittedName>
</protein>
<evidence type="ECO:0000256" key="7">
    <source>
        <dbReference type="ARBA" id="ARBA00023242"/>
    </source>
</evidence>
<dbReference type="Pfam" id="PF03367">
    <property type="entry name" value="Zn_ribbon_ZPR1"/>
    <property type="match status" value="2"/>
</dbReference>
<dbReference type="Gene3D" id="2.20.25.420">
    <property type="entry name" value="ZPR1, zinc finger domain"/>
    <property type="match status" value="2"/>
</dbReference>
<evidence type="ECO:0000256" key="2">
    <source>
        <dbReference type="ARBA" id="ARBA00008354"/>
    </source>
</evidence>
<name>A0A074WFY4_9PEZI</name>
<dbReference type="SMART" id="SM00709">
    <property type="entry name" value="Zpr1"/>
    <property type="match status" value="2"/>
</dbReference>
<dbReference type="InterPro" id="IPR042451">
    <property type="entry name" value="ZPR1_A/B_dom"/>
</dbReference>
<evidence type="ECO:0000256" key="3">
    <source>
        <dbReference type="ARBA" id="ARBA00022723"/>
    </source>
</evidence>
<evidence type="ECO:0000256" key="8">
    <source>
        <dbReference type="ARBA" id="ARBA00054139"/>
    </source>
</evidence>
<dbReference type="GeneID" id="25414313"/>
<dbReference type="STRING" id="1043004.A0A074WFY4"/>
<dbReference type="RefSeq" id="XP_013422937.1">
    <property type="nucleotide sequence ID" value="XM_013567483.1"/>
</dbReference>
<dbReference type="FunFam" id="2.20.25.420:FF:000002">
    <property type="entry name" value="Zinc finger protein ZPR1"/>
    <property type="match status" value="1"/>
</dbReference>
<evidence type="ECO:0000256" key="9">
    <source>
        <dbReference type="SAM" id="MobiDB-lite"/>
    </source>
</evidence>
<dbReference type="PANTHER" id="PTHR10876:SF0">
    <property type="entry name" value="ZINC FINGER PROTEIN ZPR1"/>
    <property type="match status" value="1"/>
</dbReference>
<evidence type="ECO:0000256" key="4">
    <source>
        <dbReference type="ARBA" id="ARBA00022737"/>
    </source>
</evidence>
<dbReference type="InterPro" id="IPR056180">
    <property type="entry name" value="ZPR1_jr_dom"/>
</dbReference>
<dbReference type="GO" id="GO:0008270">
    <property type="term" value="F:zinc ion binding"/>
    <property type="evidence" value="ECO:0007669"/>
    <property type="project" value="UniProtKB-KW"/>
</dbReference>
<dbReference type="EMBL" id="KL584726">
    <property type="protein sequence ID" value="KEQ68777.1"/>
    <property type="molecule type" value="Genomic_DNA"/>
</dbReference>
<dbReference type="Pfam" id="PF22794">
    <property type="entry name" value="jr-ZPR1"/>
    <property type="match status" value="2"/>
</dbReference>
<dbReference type="FunFam" id="2.60.120.1040:FF:000001">
    <property type="entry name" value="Zinc finger protein ZPR1"/>
    <property type="match status" value="1"/>
</dbReference>
<feature type="domain" description="Zinc finger ZPR1-type" evidence="10">
    <location>
        <begin position="43"/>
        <end position="205"/>
    </location>
</feature>
<evidence type="ECO:0000313" key="11">
    <source>
        <dbReference type="EMBL" id="KEQ68777.1"/>
    </source>
</evidence>
<dbReference type="Proteomes" id="UP000027730">
    <property type="component" value="Unassembled WGS sequence"/>
</dbReference>
<evidence type="ECO:0000256" key="5">
    <source>
        <dbReference type="ARBA" id="ARBA00022771"/>
    </source>
</evidence>
<keyword evidence="4" id="KW-0677">Repeat</keyword>
<comment type="function">
    <text evidence="8">Acts as a protein folding chaperone for elongation factor 1-alpha.</text>
</comment>
<keyword evidence="6" id="KW-0862">Zinc</keyword>
<keyword evidence="3" id="KW-0479">Metal-binding</keyword>
<comment type="similarity">
    <text evidence="2">Belongs to the ZPR1 family.</text>
</comment>
<feature type="region of interest" description="Disordered" evidence="9">
    <location>
        <begin position="458"/>
        <end position="510"/>
    </location>
</feature>
<comment type="subcellular location">
    <subcellularLocation>
        <location evidence="1">Nucleus</location>
    </subcellularLocation>
</comment>
<keyword evidence="7" id="KW-0539">Nucleus</keyword>
<dbReference type="Gene3D" id="2.60.120.1040">
    <property type="entry name" value="ZPR1, A/B domain"/>
    <property type="match status" value="2"/>
</dbReference>
<keyword evidence="12" id="KW-1185">Reference proteome</keyword>
<dbReference type="GO" id="GO:0005634">
    <property type="term" value="C:nucleus"/>
    <property type="evidence" value="ECO:0007669"/>
    <property type="project" value="UniProtKB-SubCell"/>
</dbReference>
<keyword evidence="5" id="KW-0863">Zinc-finger</keyword>
<sequence length="510" mass="56476">MAANNKPTSVAKDLFEDMGRQVEGMKSSTEDGDDQRVVDEIESLCMNCHADLTLFQGMTRLLLTRIPYFREIVLSSFYCPHCSFKNTEISSAGQIQERGSKYVFKVENADDFQRSVVKGDGCAFRIEDIDLEIPQGRGQMTNIEGILAGVKEDLSQNQEARMEQMPEAGAKVAEIIQALGDMLDGNRYPFTVSAEDPTGNSFIQPSPTDARHKYTRTEFDRTPEQNAALGLGEEAAPVDGQDAPATEIRPEYRAADGLVGGDAPRTVTTNNVDDEDIRENEVYSFPASCPGCTRHCTTNMKMVNIPFFKQVVLMSTVCEHCGYRSNEVKTGGEVPEKGSRITLSVNTPEDLARDVLKSESAALHCPELGLRVEPGTQGGRFTTVEGLLTNFRKDLRAQAFGLENGDDEQELRAAADSMQSDTKRTWEEFFASLGEAIEGKRPFTVVIEDPLASSYVQSYTAPAPDPQIKVEEYERTAEEEEDLGLKDINTEDYGYTQQSEEKTEETTTTE</sequence>
<evidence type="ECO:0000256" key="6">
    <source>
        <dbReference type="ARBA" id="ARBA00022833"/>
    </source>
</evidence>
<dbReference type="HOGENOM" id="CLU_024138_5_0_1"/>
<evidence type="ECO:0000256" key="1">
    <source>
        <dbReference type="ARBA" id="ARBA00004123"/>
    </source>
</evidence>
<dbReference type="NCBIfam" id="TIGR00310">
    <property type="entry name" value="ZPR1_znf"/>
    <property type="match status" value="2"/>
</dbReference>
<feature type="compositionally biased region" description="Basic and acidic residues" evidence="9">
    <location>
        <begin position="499"/>
        <end position="510"/>
    </location>
</feature>
<dbReference type="FunFam" id="2.20.25.420:FF:000001">
    <property type="entry name" value="Zinc finger protein ZPR1"/>
    <property type="match status" value="1"/>
</dbReference>
<dbReference type="OrthoDB" id="308464at2759"/>
<evidence type="ECO:0000313" key="12">
    <source>
        <dbReference type="Proteomes" id="UP000027730"/>
    </source>
</evidence>
<gene>
    <name evidence="11" type="ORF">M436DRAFT_67899</name>
</gene>
<dbReference type="InterPro" id="IPR040141">
    <property type="entry name" value="ZPR1"/>
</dbReference>
<dbReference type="InterPro" id="IPR004457">
    <property type="entry name" value="Znf_ZPR1"/>
</dbReference>